<protein>
    <recommendedName>
        <fullName evidence="14">Cytochrome P450</fullName>
    </recommendedName>
</protein>
<dbReference type="OrthoDB" id="1470350at2759"/>
<dbReference type="PRINTS" id="PR00463">
    <property type="entry name" value="EP450I"/>
</dbReference>
<comment type="caution">
    <text evidence="12">The sequence shown here is derived from an EMBL/GenBank/DDBJ whole genome shotgun (WGS) entry which is preliminary data.</text>
</comment>
<reference evidence="12 13" key="1">
    <citation type="journal article" date="2019" name="Sci. Rep.">
        <title>A high-quality genome of Eragrostis curvula grass provides insights into Poaceae evolution and supports new strategies to enhance forage quality.</title>
        <authorList>
            <person name="Carballo J."/>
            <person name="Santos B.A.C.M."/>
            <person name="Zappacosta D."/>
            <person name="Garbus I."/>
            <person name="Selva J.P."/>
            <person name="Gallo C.A."/>
            <person name="Diaz A."/>
            <person name="Albertini E."/>
            <person name="Caccamo M."/>
            <person name="Echenique V."/>
        </authorList>
    </citation>
    <scope>NUCLEOTIDE SEQUENCE [LARGE SCALE GENOMIC DNA]</scope>
    <source>
        <strain evidence="13">cv. Victoria</strain>
        <tissue evidence="12">Leaf</tissue>
    </source>
</reference>
<keyword evidence="11" id="KW-0472">Membrane</keyword>
<dbReference type="SUPFAM" id="SSF48264">
    <property type="entry name" value="Cytochrome P450"/>
    <property type="match status" value="1"/>
</dbReference>
<organism evidence="12 13">
    <name type="scientific">Eragrostis curvula</name>
    <name type="common">weeping love grass</name>
    <dbReference type="NCBI Taxonomy" id="38414"/>
    <lineage>
        <taxon>Eukaryota</taxon>
        <taxon>Viridiplantae</taxon>
        <taxon>Streptophyta</taxon>
        <taxon>Embryophyta</taxon>
        <taxon>Tracheophyta</taxon>
        <taxon>Spermatophyta</taxon>
        <taxon>Magnoliopsida</taxon>
        <taxon>Liliopsida</taxon>
        <taxon>Poales</taxon>
        <taxon>Poaceae</taxon>
        <taxon>PACMAD clade</taxon>
        <taxon>Chloridoideae</taxon>
        <taxon>Eragrostideae</taxon>
        <taxon>Eragrostidinae</taxon>
        <taxon>Eragrostis</taxon>
    </lineage>
</organism>
<feature type="non-terminal residue" evidence="12">
    <location>
        <position position="1"/>
    </location>
</feature>
<dbReference type="GO" id="GO:0016705">
    <property type="term" value="F:oxidoreductase activity, acting on paired donors, with incorporation or reduction of molecular oxygen"/>
    <property type="evidence" value="ECO:0007669"/>
    <property type="project" value="InterPro"/>
</dbReference>
<dbReference type="PRINTS" id="PR00385">
    <property type="entry name" value="P450"/>
</dbReference>
<keyword evidence="6 8" id="KW-0408">Iron</keyword>
<evidence type="ECO:0000313" key="13">
    <source>
        <dbReference type="Proteomes" id="UP000324897"/>
    </source>
</evidence>
<keyword evidence="3 8" id="KW-0349">Heme</keyword>
<keyword evidence="13" id="KW-1185">Reference proteome</keyword>
<evidence type="ECO:0000256" key="6">
    <source>
        <dbReference type="ARBA" id="ARBA00023004"/>
    </source>
</evidence>
<dbReference type="EMBL" id="RWGY01000013">
    <property type="protein sequence ID" value="TVU24981.1"/>
    <property type="molecule type" value="Genomic_DNA"/>
</dbReference>
<dbReference type="InterPro" id="IPR002401">
    <property type="entry name" value="Cyt_P450_E_grp-I"/>
</dbReference>
<evidence type="ECO:0000256" key="11">
    <source>
        <dbReference type="SAM" id="Phobius"/>
    </source>
</evidence>
<keyword evidence="11" id="KW-0812">Transmembrane</keyword>
<keyword evidence="7 9" id="KW-0503">Monooxygenase</keyword>
<keyword evidence="5 9" id="KW-0560">Oxidoreductase</keyword>
<accession>A0A5J9UP10</accession>
<evidence type="ECO:0000256" key="7">
    <source>
        <dbReference type="ARBA" id="ARBA00023033"/>
    </source>
</evidence>
<feature type="transmembrane region" description="Helical" evidence="11">
    <location>
        <begin position="6"/>
        <end position="26"/>
    </location>
</feature>
<keyword evidence="11" id="KW-1133">Transmembrane helix</keyword>
<evidence type="ECO:0000256" key="1">
    <source>
        <dbReference type="ARBA" id="ARBA00001971"/>
    </source>
</evidence>
<comment type="similarity">
    <text evidence="2 9">Belongs to the cytochrome P450 family.</text>
</comment>
<dbReference type="PANTHER" id="PTHR47955:SF21">
    <property type="entry name" value="OS06G0642300 PROTEIN"/>
    <property type="match status" value="1"/>
</dbReference>
<dbReference type="GO" id="GO:0020037">
    <property type="term" value="F:heme binding"/>
    <property type="evidence" value="ECO:0007669"/>
    <property type="project" value="InterPro"/>
</dbReference>
<name>A0A5J9UP10_9POAL</name>
<keyword evidence="4 8" id="KW-0479">Metal-binding</keyword>
<dbReference type="InterPro" id="IPR001128">
    <property type="entry name" value="Cyt_P450"/>
</dbReference>
<dbReference type="GO" id="GO:0005506">
    <property type="term" value="F:iron ion binding"/>
    <property type="evidence" value="ECO:0007669"/>
    <property type="project" value="InterPro"/>
</dbReference>
<feature type="binding site" description="axial binding residue" evidence="8">
    <location>
        <position position="485"/>
    </location>
    <ligand>
        <name>heme</name>
        <dbReference type="ChEBI" id="CHEBI:30413"/>
    </ligand>
    <ligandPart>
        <name>Fe</name>
        <dbReference type="ChEBI" id="CHEBI:18248"/>
    </ligandPart>
</feature>
<comment type="cofactor">
    <cofactor evidence="1 8">
        <name>heme</name>
        <dbReference type="ChEBI" id="CHEBI:30413"/>
    </cofactor>
</comment>
<evidence type="ECO:0000313" key="12">
    <source>
        <dbReference type="EMBL" id="TVU24981.1"/>
    </source>
</evidence>
<dbReference type="Pfam" id="PF00067">
    <property type="entry name" value="p450"/>
    <property type="match status" value="2"/>
</dbReference>
<dbReference type="InterPro" id="IPR036396">
    <property type="entry name" value="Cyt_P450_sf"/>
</dbReference>
<dbReference type="GO" id="GO:0004497">
    <property type="term" value="F:monooxygenase activity"/>
    <property type="evidence" value="ECO:0007669"/>
    <property type="project" value="UniProtKB-KW"/>
</dbReference>
<evidence type="ECO:0000256" key="8">
    <source>
        <dbReference type="PIRSR" id="PIRSR602401-1"/>
    </source>
</evidence>
<evidence type="ECO:0000256" key="3">
    <source>
        <dbReference type="ARBA" id="ARBA00022617"/>
    </source>
</evidence>
<dbReference type="FunFam" id="1.10.630.10:FF:000126">
    <property type="entry name" value="Predicted protein"/>
    <property type="match status" value="1"/>
</dbReference>
<feature type="region of interest" description="Disordered" evidence="10">
    <location>
        <begin position="382"/>
        <end position="408"/>
    </location>
</feature>
<dbReference type="PROSITE" id="PS00086">
    <property type="entry name" value="CYTOCHROME_P450"/>
    <property type="match status" value="1"/>
</dbReference>
<dbReference type="CDD" id="cd11072">
    <property type="entry name" value="CYP71-like"/>
    <property type="match status" value="1"/>
</dbReference>
<evidence type="ECO:0000256" key="5">
    <source>
        <dbReference type="ARBA" id="ARBA00023002"/>
    </source>
</evidence>
<dbReference type="Proteomes" id="UP000324897">
    <property type="component" value="Chromosome 2"/>
</dbReference>
<dbReference type="AlphaFoldDB" id="A0A5J9UP10"/>
<dbReference type="PANTHER" id="PTHR47955">
    <property type="entry name" value="CYTOCHROME P450 FAMILY 71 PROTEIN"/>
    <property type="match status" value="1"/>
</dbReference>
<evidence type="ECO:0000256" key="2">
    <source>
        <dbReference type="ARBA" id="ARBA00010617"/>
    </source>
</evidence>
<proteinExistence type="inferred from homology"/>
<sequence>MEQQFGLLNFYYGCFCLFLALVFLHAKFGTGKRHRPRLPPGPWQLPVIGSLHHLLRRGLPHHTMRDLSLRHGPLMLLRICERVVFVVNSAEAAREVFMGHGTAFEQRPSSPGIDEMSRASRHGVGVIFAPYGERWRRLRRILVTELLSSRRVGEFRRIREEEAARLAASLASSTSIPGQLVNMDERLAEFVADSSVRAIFGDRLPDRDSFLRMVKRGVELSSLFDLRDLFPTSRIVRTLPRSRKAEQHLQEMFRLIDGVLRHHEERKTAAGEREKEQDMIDVLLRIQEDGAMRAALTPGVIRAVLTDVFGAAIDTATTTLQWAMGELIANPRVMEKAQLEVRHALAGQQRVREAALSSMPYLKAVVKETLRLHPPAPFIPRSCLEDQKSSPPAASVRSPTWQQSKLGPQSARVRTVRSLITHKIQGYDVPKGTILVVNAWAISRDPTYWQDSEKFMPERFEGDHALDFKGLDFEFTPFGAGRRICPGITFAQANVEIALATLLHHFDWELPRGAKPEELDMTEQFGVTVTRKSQLLLSPVPRIPALD</sequence>
<feature type="compositionally biased region" description="Polar residues" evidence="10">
    <location>
        <begin position="389"/>
        <end position="407"/>
    </location>
</feature>
<gene>
    <name evidence="12" type="ORF">EJB05_27454</name>
</gene>
<dbReference type="Gramene" id="TVU24981">
    <property type="protein sequence ID" value="TVU24981"/>
    <property type="gene ID" value="EJB05_27454"/>
</dbReference>
<dbReference type="Gene3D" id="1.10.630.10">
    <property type="entry name" value="Cytochrome P450"/>
    <property type="match status" value="1"/>
</dbReference>
<dbReference type="InterPro" id="IPR017972">
    <property type="entry name" value="Cyt_P450_CS"/>
</dbReference>
<evidence type="ECO:0000256" key="4">
    <source>
        <dbReference type="ARBA" id="ARBA00022723"/>
    </source>
</evidence>
<evidence type="ECO:0008006" key="14">
    <source>
        <dbReference type="Google" id="ProtNLM"/>
    </source>
</evidence>
<evidence type="ECO:0000256" key="9">
    <source>
        <dbReference type="RuleBase" id="RU000461"/>
    </source>
</evidence>
<evidence type="ECO:0000256" key="10">
    <source>
        <dbReference type="SAM" id="MobiDB-lite"/>
    </source>
</evidence>